<protein>
    <submittedName>
        <fullName evidence="1">Uncharacterized protein</fullName>
    </submittedName>
</protein>
<sequence length="73" mass="8166">MPNISLDAVDTINSKLDQANAIATLLMCECNEDTKLSNELRSYVLWAISDLITDSKKLFSSETESKGRKNENK</sequence>
<gene>
    <name evidence="1" type="ORF">FPQ15_02860</name>
</gene>
<dbReference type="Proteomes" id="UP000319483">
    <property type="component" value="Unassembled WGS sequence"/>
</dbReference>
<accession>A0A556SUE7</accession>
<dbReference type="AlphaFoldDB" id="A0A556SUE7"/>
<dbReference type="EMBL" id="VMHM01000003">
    <property type="protein sequence ID" value="TSK04772.1"/>
    <property type="molecule type" value="Genomic_DNA"/>
</dbReference>
<dbReference type="RefSeq" id="WP_144091436.1">
    <property type="nucleotide sequence ID" value="NZ_JBHZLC010000012.1"/>
</dbReference>
<organism evidence="1 2">
    <name type="scientific">Gilliamella apicola</name>
    <dbReference type="NCBI Taxonomy" id="1196095"/>
    <lineage>
        <taxon>Bacteria</taxon>
        <taxon>Pseudomonadati</taxon>
        <taxon>Pseudomonadota</taxon>
        <taxon>Gammaproteobacteria</taxon>
        <taxon>Orbales</taxon>
        <taxon>Orbaceae</taxon>
        <taxon>Gilliamella</taxon>
    </lineage>
</organism>
<evidence type="ECO:0000313" key="2">
    <source>
        <dbReference type="Proteomes" id="UP000319483"/>
    </source>
</evidence>
<comment type="caution">
    <text evidence="1">The sequence shown here is derived from an EMBL/GenBank/DDBJ whole genome shotgun (WGS) entry which is preliminary data.</text>
</comment>
<name>A0A556SUE7_9GAMM</name>
<proteinExistence type="predicted"/>
<reference evidence="1 2" key="1">
    <citation type="submission" date="2019-07" db="EMBL/GenBank/DDBJ databases">
        <title>Gilliamella genomes.</title>
        <authorList>
            <person name="Zheng H."/>
        </authorList>
    </citation>
    <scope>NUCLEOTIDE SEQUENCE [LARGE SCALE GENOMIC DNA]</scope>
    <source>
        <strain evidence="1 2">W8127</strain>
    </source>
</reference>
<evidence type="ECO:0000313" key="1">
    <source>
        <dbReference type="EMBL" id="TSK04772.1"/>
    </source>
</evidence>